<reference evidence="2" key="1">
    <citation type="submission" date="2020-12" db="EMBL/GenBank/DDBJ databases">
        <title>Vagococcus allomyrinae sp. nov. and Enterococcus lavae sp. nov., isolated from the larvae of Allomyrina dichotoma.</title>
        <authorList>
            <person name="Lee S.D."/>
        </authorList>
    </citation>
    <scope>NUCLEOTIDE SEQUENCE</scope>
    <source>
        <strain evidence="2">BWB3-3</strain>
    </source>
</reference>
<organism evidence="2 3">
    <name type="scientific">Vagococcus allomyrinae</name>
    <dbReference type="NCBI Taxonomy" id="2794353"/>
    <lineage>
        <taxon>Bacteria</taxon>
        <taxon>Bacillati</taxon>
        <taxon>Bacillota</taxon>
        <taxon>Bacilli</taxon>
        <taxon>Lactobacillales</taxon>
        <taxon>Enterococcaceae</taxon>
        <taxon>Vagococcus</taxon>
    </lineage>
</organism>
<dbReference type="Proteomes" id="UP000674938">
    <property type="component" value="Unassembled WGS sequence"/>
</dbReference>
<feature type="transmembrane region" description="Helical" evidence="1">
    <location>
        <begin position="12"/>
        <end position="31"/>
    </location>
</feature>
<dbReference type="EMBL" id="JAEEGA010000001">
    <property type="protein sequence ID" value="MBP1039892.1"/>
    <property type="molecule type" value="Genomic_DNA"/>
</dbReference>
<evidence type="ECO:0000313" key="3">
    <source>
        <dbReference type="Proteomes" id="UP000674938"/>
    </source>
</evidence>
<accession>A0A940P1S3</accession>
<keyword evidence="1" id="KW-1133">Transmembrane helix</keyword>
<name>A0A940P1S3_9ENTE</name>
<dbReference type="AlphaFoldDB" id="A0A940P1S3"/>
<keyword evidence="1" id="KW-0812">Transmembrane</keyword>
<evidence type="ECO:0008006" key="4">
    <source>
        <dbReference type="Google" id="ProtNLM"/>
    </source>
</evidence>
<sequence>MKSSMERRVVSLLGIWQLIDGVITIIFYGLFKRHQVSQLTELSYQNAKAMESLFGSTFIFISLFGTLLIGLGLFHLVLAKRYMKEDTTSKKWVVWLSVVSLFSLLVMDIISLILAVISLVLLVAKRQAIKKIRTNEYSRSQ</sequence>
<gene>
    <name evidence="2" type="ORF">I6N95_02595</name>
</gene>
<keyword evidence="3" id="KW-1185">Reference proteome</keyword>
<feature type="transmembrane region" description="Helical" evidence="1">
    <location>
        <begin position="94"/>
        <end position="124"/>
    </location>
</feature>
<dbReference type="RefSeq" id="WP_209524773.1">
    <property type="nucleotide sequence ID" value="NZ_JAEEGA010000001.1"/>
</dbReference>
<comment type="caution">
    <text evidence="2">The sequence shown here is derived from an EMBL/GenBank/DDBJ whole genome shotgun (WGS) entry which is preliminary data.</text>
</comment>
<feature type="transmembrane region" description="Helical" evidence="1">
    <location>
        <begin position="52"/>
        <end position="74"/>
    </location>
</feature>
<keyword evidence="1" id="KW-0472">Membrane</keyword>
<proteinExistence type="predicted"/>
<evidence type="ECO:0000256" key="1">
    <source>
        <dbReference type="SAM" id="Phobius"/>
    </source>
</evidence>
<protein>
    <recommendedName>
        <fullName evidence="4">DUF4064 domain-containing protein</fullName>
    </recommendedName>
</protein>
<evidence type="ECO:0000313" key="2">
    <source>
        <dbReference type="EMBL" id="MBP1039892.1"/>
    </source>
</evidence>